<proteinExistence type="predicted"/>
<reference evidence="2 3" key="1">
    <citation type="submission" date="2020-06" db="EMBL/GenBank/DDBJ databases">
        <authorList>
            <person name="Li R."/>
            <person name="Bekaert M."/>
        </authorList>
    </citation>
    <scope>NUCLEOTIDE SEQUENCE [LARGE SCALE GENOMIC DNA]</scope>
    <source>
        <strain evidence="3">wild</strain>
    </source>
</reference>
<keyword evidence="3" id="KW-1185">Reference proteome</keyword>
<gene>
    <name evidence="2" type="ORF">MCOR_37168</name>
</gene>
<organism evidence="2 3">
    <name type="scientific">Mytilus coruscus</name>
    <name type="common">Sea mussel</name>
    <dbReference type="NCBI Taxonomy" id="42192"/>
    <lineage>
        <taxon>Eukaryota</taxon>
        <taxon>Metazoa</taxon>
        <taxon>Spiralia</taxon>
        <taxon>Lophotrochozoa</taxon>
        <taxon>Mollusca</taxon>
        <taxon>Bivalvia</taxon>
        <taxon>Autobranchia</taxon>
        <taxon>Pteriomorphia</taxon>
        <taxon>Mytilida</taxon>
        <taxon>Mytiloidea</taxon>
        <taxon>Mytilidae</taxon>
        <taxon>Mytilinae</taxon>
        <taxon>Mytilus</taxon>
    </lineage>
</organism>
<dbReference type="EMBL" id="CACVKT020006709">
    <property type="protein sequence ID" value="CAC5403263.1"/>
    <property type="molecule type" value="Genomic_DNA"/>
</dbReference>
<dbReference type="AlphaFoldDB" id="A0A6J8D3H8"/>
<sequence>MSGFSAGLSTFTSCNKGGSIPRLTRHLQSHPNNFEALTWRGRAYSIIGPKDEALADFRRAEIHGVGPQRYLAASLRSSVEGNGQKSTEALLNAVKAYPKCDFYQSDTSTGKRYHGEATSSVESQFSKVTISEKNAASGYSAFDRVVSARQGGVGSNGGGNRGGGGGNGGGNDGGDDDDYMWNKFRKTSKKTKKHDDGRQFRRIDESKYWLSRDKAGHGGSFSKVFIEKGNTLNFIGAVPIRIFHQKVITDESYILRILHEGPKLEDFNLLPKQESHKGEQIKMKDPHGV</sequence>
<name>A0A6J8D3H8_MYTCO</name>
<dbReference type="Gene3D" id="1.25.40.10">
    <property type="entry name" value="Tetratricopeptide repeat domain"/>
    <property type="match status" value="1"/>
</dbReference>
<evidence type="ECO:0000313" key="2">
    <source>
        <dbReference type="EMBL" id="CAC5403263.1"/>
    </source>
</evidence>
<evidence type="ECO:0000313" key="3">
    <source>
        <dbReference type="Proteomes" id="UP000507470"/>
    </source>
</evidence>
<protein>
    <submittedName>
        <fullName evidence="2">Uncharacterized protein</fullName>
    </submittedName>
</protein>
<dbReference type="OrthoDB" id="6106239at2759"/>
<feature type="region of interest" description="Disordered" evidence="1">
    <location>
        <begin position="150"/>
        <end position="177"/>
    </location>
</feature>
<accession>A0A6J8D3H8</accession>
<dbReference type="Proteomes" id="UP000507470">
    <property type="component" value="Unassembled WGS sequence"/>
</dbReference>
<dbReference type="InterPro" id="IPR011990">
    <property type="entry name" value="TPR-like_helical_dom_sf"/>
</dbReference>
<evidence type="ECO:0000256" key="1">
    <source>
        <dbReference type="SAM" id="MobiDB-lite"/>
    </source>
</evidence>
<dbReference type="SUPFAM" id="SSF48452">
    <property type="entry name" value="TPR-like"/>
    <property type="match status" value="1"/>
</dbReference>
<feature type="compositionally biased region" description="Gly residues" evidence="1">
    <location>
        <begin position="151"/>
        <end position="172"/>
    </location>
</feature>